<accession>W1NVV5</accession>
<keyword evidence="3" id="KW-1185">Reference proteome</keyword>
<evidence type="ECO:0000313" key="3">
    <source>
        <dbReference type="Proteomes" id="UP000017836"/>
    </source>
</evidence>
<gene>
    <name evidence="2" type="ORF">AMTR_s00131p00115950</name>
</gene>
<evidence type="ECO:0000256" key="1">
    <source>
        <dbReference type="SAM" id="Phobius"/>
    </source>
</evidence>
<feature type="transmembrane region" description="Helical" evidence="1">
    <location>
        <begin position="35"/>
        <end position="56"/>
    </location>
</feature>
<dbReference type="Proteomes" id="UP000017836">
    <property type="component" value="Unassembled WGS sequence"/>
</dbReference>
<organism evidence="2 3">
    <name type="scientific">Amborella trichopoda</name>
    <dbReference type="NCBI Taxonomy" id="13333"/>
    <lineage>
        <taxon>Eukaryota</taxon>
        <taxon>Viridiplantae</taxon>
        <taxon>Streptophyta</taxon>
        <taxon>Embryophyta</taxon>
        <taxon>Tracheophyta</taxon>
        <taxon>Spermatophyta</taxon>
        <taxon>Magnoliopsida</taxon>
        <taxon>Amborellales</taxon>
        <taxon>Amborellaceae</taxon>
        <taxon>Amborella</taxon>
    </lineage>
</organism>
<keyword evidence="1" id="KW-1133">Transmembrane helix</keyword>
<dbReference type="Gramene" id="ERM99468">
    <property type="protein sequence ID" value="ERM99468"/>
    <property type="gene ID" value="AMTR_s00131p00115950"/>
</dbReference>
<dbReference type="HOGENOM" id="CLU_2641457_0_0_1"/>
<evidence type="ECO:0000313" key="2">
    <source>
        <dbReference type="EMBL" id="ERM99468.1"/>
    </source>
</evidence>
<name>W1NVV5_AMBTC</name>
<dbReference type="EMBL" id="KI395019">
    <property type="protein sequence ID" value="ERM99468.1"/>
    <property type="molecule type" value="Genomic_DNA"/>
</dbReference>
<reference evidence="3" key="1">
    <citation type="journal article" date="2013" name="Science">
        <title>The Amborella genome and the evolution of flowering plants.</title>
        <authorList>
            <consortium name="Amborella Genome Project"/>
        </authorList>
    </citation>
    <scope>NUCLEOTIDE SEQUENCE [LARGE SCALE GENOMIC DNA]</scope>
</reference>
<sequence length="77" mass="8135">MDDTTLGTSASCDLQPSASLGLRPSSPITLAGAQLMLADLIFTFSIKVVGHIIFALKDSTFASRPYISEDGDNSEMP</sequence>
<dbReference type="AlphaFoldDB" id="W1NVV5"/>
<keyword evidence="1" id="KW-0472">Membrane</keyword>
<keyword evidence="1" id="KW-0812">Transmembrane</keyword>
<proteinExistence type="predicted"/>
<protein>
    <submittedName>
        <fullName evidence="2">Uncharacterized protein</fullName>
    </submittedName>
</protein>